<organism evidence="3 4">
    <name type="scientific">Roseburia yibonii</name>
    <dbReference type="NCBI Taxonomy" id="2763063"/>
    <lineage>
        <taxon>Bacteria</taxon>
        <taxon>Bacillati</taxon>
        <taxon>Bacillota</taxon>
        <taxon>Clostridia</taxon>
        <taxon>Lachnospirales</taxon>
        <taxon>Lachnospiraceae</taxon>
        <taxon>Roseburia</taxon>
    </lineage>
</organism>
<dbReference type="InterPro" id="IPR031564">
    <property type="entry name" value="Flp1-like"/>
</dbReference>
<keyword evidence="1" id="KW-0812">Transmembrane</keyword>
<name>A0ABR7IBJ9_9FIRM</name>
<keyword evidence="1" id="KW-0472">Membrane</keyword>
<accession>A0ABR7IBJ9</accession>
<gene>
    <name evidence="3" type="ORF">H8Z76_09515</name>
</gene>
<keyword evidence="4" id="KW-1185">Reference proteome</keyword>
<evidence type="ECO:0000259" key="2">
    <source>
        <dbReference type="Pfam" id="PF16982"/>
    </source>
</evidence>
<feature type="domain" description="Putative Flagellin Flp1-like" evidence="2">
    <location>
        <begin position="6"/>
        <end position="53"/>
    </location>
</feature>
<dbReference type="EMBL" id="JACOQH010000006">
    <property type="protein sequence ID" value="MBC5754243.1"/>
    <property type="molecule type" value="Genomic_DNA"/>
</dbReference>
<feature type="transmembrane region" description="Helical" evidence="1">
    <location>
        <begin position="12"/>
        <end position="33"/>
    </location>
</feature>
<keyword evidence="1" id="KW-1133">Transmembrane helix</keyword>
<proteinExistence type="predicted"/>
<evidence type="ECO:0000313" key="4">
    <source>
        <dbReference type="Proteomes" id="UP000621540"/>
    </source>
</evidence>
<comment type="caution">
    <text evidence="3">The sequence shown here is derived from an EMBL/GenBank/DDBJ whole genome shotgun (WGS) entry which is preliminary data.</text>
</comment>
<evidence type="ECO:0000256" key="1">
    <source>
        <dbReference type="SAM" id="Phobius"/>
    </source>
</evidence>
<evidence type="ECO:0000313" key="3">
    <source>
        <dbReference type="EMBL" id="MBC5754243.1"/>
    </source>
</evidence>
<protein>
    <recommendedName>
        <fullName evidence="2">Putative Flagellin Flp1-like domain-containing protein</fullName>
    </recommendedName>
</protein>
<reference evidence="3 4" key="1">
    <citation type="submission" date="2020-08" db="EMBL/GenBank/DDBJ databases">
        <title>Genome public.</title>
        <authorList>
            <person name="Liu C."/>
            <person name="Sun Q."/>
        </authorList>
    </citation>
    <scope>NUCLEOTIDE SEQUENCE [LARGE SCALE GENOMIC DNA]</scope>
    <source>
        <strain evidence="3 4">BX0805</strain>
    </source>
</reference>
<dbReference type="Proteomes" id="UP000621540">
    <property type="component" value="Unassembled WGS sequence"/>
</dbReference>
<dbReference type="Pfam" id="PF16982">
    <property type="entry name" value="Flp1_like"/>
    <property type="match status" value="1"/>
</dbReference>
<dbReference type="RefSeq" id="WP_186982338.1">
    <property type="nucleotide sequence ID" value="NZ_JACOQH010000006.1"/>
</dbReference>
<sequence length="55" mass="6277">MEKWKEFMAEEDGVGVVEVILILVVLIGLVLIFKEQLTVLVNNIFKTITTESQRV</sequence>